<accession>A0A8H5GZN0</accession>
<comment type="caution">
    <text evidence="2">The sequence shown here is derived from an EMBL/GenBank/DDBJ whole genome shotgun (WGS) entry which is preliminary data.</text>
</comment>
<keyword evidence="1" id="KW-0472">Membrane</keyword>
<proteinExistence type="predicted"/>
<evidence type="ECO:0000313" key="2">
    <source>
        <dbReference type="EMBL" id="KAF5373962.1"/>
    </source>
</evidence>
<dbReference type="AlphaFoldDB" id="A0A8H5GZN0"/>
<feature type="transmembrane region" description="Helical" evidence="1">
    <location>
        <begin position="36"/>
        <end position="57"/>
    </location>
</feature>
<keyword evidence="1" id="KW-0812">Transmembrane</keyword>
<evidence type="ECO:0000256" key="1">
    <source>
        <dbReference type="SAM" id="Phobius"/>
    </source>
</evidence>
<keyword evidence="1" id="KW-1133">Transmembrane helix</keyword>
<feature type="transmembrane region" description="Helical" evidence="1">
    <location>
        <begin position="96"/>
        <end position="119"/>
    </location>
</feature>
<dbReference type="OrthoDB" id="3596006at2759"/>
<feature type="transmembrane region" description="Helical" evidence="1">
    <location>
        <begin position="191"/>
        <end position="216"/>
    </location>
</feature>
<protein>
    <submittedName>
        <fullName evidence="2">Uncharacterized protein</fullName>
    </submittedName>
</protein>
<organism evidence="2 3">
    <name type="scientific">Tetrapyrgos nigripes</name>
    <dbReference type="NCBI Taxonomy" id="182062"/>
    <lineage>
        <taxon>Eukaryota</taxon>
        <taxon>Fungi</taxon>
        <taxon>Dikarya</taxon>
        <taxon>Basidiomycota</taxon>
        <taxon>Agaricomycotina</taxon>
        <taxon>Agaricomycetes</taxon>
        <taxon>Agaricomycetidae</taxon>
        <taxon>Agaricales</taxon>
        <taxon>Marasmiineae</taxon>
        <taxon>Marasmiaceae</taxon>
        <taxon>Tetrapyrgos</taxon>
    </lineage>
</organism>
<dbReference type="Proteomes" id="UP000559256">
    <property type="component" value="Unassembled WGS sequence"/>
</dbReference>
<feature type="transmembrane region" description="Helical" evidence="1">
    <location>
        <begin position="139"/>
        <end position="160"/>
    </location>
</feature>
<dbReference type="EMBL" id="JAACJM010000003">
    <property type="protein sequence ID" value="KAF5373962.1"/>
    <property type="molecule type" value="Genomic_DNA"/>
</dbReference>
<name>A0A8H5GZN0_9AGAR</name>
<keyword evidence="3" id="KW-1185">Reference proteome</keyword>
<sequence length="247" mass="27804">MPAPTIWGFNLGEMQWSAFKSKNQHDKRWYLRKERIIVYQIAMNVCLAAECTATYSLSKYEDLQTHVERDSRPLIAANPSLSTNGSDHAALHNNDLIAAEVLTIVFCVFVATLFGADYFFLTFWPRRVYPRWYVNTRGFLAVGITAGVFAAALMSTIVIADHSAFITNITPDAQRTLTDLYFRPPLQYNKWAVNIAYVVVLWIGLIFTAISTFLMFKAAAHDAVHGPLVQNLDDEKLNRNAAANGHP</sequence>
<gene>
    <name evidence="2" type="ORF">D9758_000710</name>
</gene>
<evidence type="ECO:0000313" key="3">
    <source>
        <dbReference type="Proteomes" id="UP000559256"/>
    </source>
</evidence>
<reference evidence="2 3" key="1">
    <citation type="journal article" date="2020" name="ISME J.">
        <title>Uncovering the hidden diversity of litter-decomposition mechanisms in mushroom-forming fungi.</title>
        <authorList>
            <person name="Floudas D."/>
            <person name="Bentzer J."/>
            <person name="Ahren D."/>
            <person name="Johansson T."/>
            <person name="Persson P."/>
            <person name="Tunlid A."/>
        </authorList>
    </citation>
    <scope>NUCLEOTIDE SEQUENCE [LARGE SCALE GENOMIC DNA]</scope>
    <source>
        <strain evidence="2 3">CBS 291.85</strain>
    </source>
</reference>